<feature type="transmembrane region" description="Helical" evidence="5">
    <location>
        <begin position="23"/>
        <end position="48"/>
    </location>
</feature>
<feature type="transmembrane region" description="Helical" evidence="5">
    <location>
        <begin position="293"/>
        <end position="312"/>
    </location>
</feature>
<evidence type="ECO:0000256" key="3">
    <source>
        <dbReference type="ARBA" id="ARBA00022989"/>
    </source>
</evidence>
<dbReference type="EMBL" id="JAUTBK010000002">
    <property type="protein sequence ID" value="MDQ1209338.1"/>
    <property type="molecule type" value="Genomic_DNA"/>
</dbReference>
<protein>
    <submittedName>
        <fullName evidence="7">AAHS family 4-hydroxybenzoate transporter-like MFS transporter</fullName>
    </submittedName>
</protein>
<feature type="transmembrane region" description="Helical" evidence="5">
    <location>
        <begin position="383"/>
        <end position="403"/>
    </location>
</feature>
<keyword evidence="4 5" id="KW-0472">Membrane</keyword>
<dbReference type="PROSITE" id="PS00217">
    <property type="entry name" value="SUGAR_TRANSPORT_2"/>
    <property type="match status" value="1"/>
</dbReference>
<feature type="transmembrane region" description="Helical" evidence="5">
    <location>
        <begin position="90"/>
        <end position="109"/>
    </location>
</feature>
<feature type="transmembrane region" description="Helical" evidence="5">
    <location>
        <begin position="351"/>
        <end position="371"/>
    </location>
</feature>
<gene>
    <name evidence="7" type="ORF">QE380_002261</name>
</gene>
<dbReference type="InterPro" id="IPR036259">
    <property type="entry name" value="MFS_trans_sf"/>
</dbReference>
<accession>A0ABU0UYK7</accession>
<dbReference type="PROSITE" id="PS50850">
    <property type="entry name" value="MFS"/>
    <property type="match status" value="1"/>
</dbReference>
<feature type="transmembrane region" description="Helical" evidence="5">
    <location>
        <begin position="115"/>
        <end position="135"/>
    </location>
</feature>
<sequence length="439" mass="47832">MSQNYMDVQEFIDQIRFGKIQKLILLLCFCVVAIDGFDTASIGFIAPALKHDWGLLPTELAALFASGLMGLMLGALIFGPLADRFGRKTMLVLCIFLFGCSSLASAFSPEIQTLIFLRLLTGIGLGGAMPTAITLMSEYCPSARRSVLVMTMFCGFTIGSALGGMISARLIPMIGWQGILFMGGILPLILLPAFYFLVPESLRFKVLKRHSDADIQAIIKRLAPELCKQLVLESQIQKKNSSSIRELLSRKYWCSTLLIWTTYFMSLMIIYLIASWMPTLLTNIGASLEHASLVTAVFQIGGTLGSISLGYLMDKWGADRILSAVYMLGALFVIFSGLSTASLFWLILSVFIVGLCISGGQTGLNAYTAVFYPTHCRATGVSWANAIGRCGSVLGSFVGGWLMSFNLDISVILSLLALPALLAALSLWVLRRNRQSSIL</sequence>
<reference evidence="7 8" key="1">
    <citation type="submission" date="2023-07" db="EMBL/GenBank/DDBJ databases">
        <title>Functional and genomic diversity of the sorghum phyllosphere microbiome.</title>
        <authorList>
            <person name="Shade A."/>
        </authorList>
    </citation>
    <scope>NUCLEOTIDE SEQUENCE [LARGE SCALE GENOMIC DNA]</scope>
    <source>
        <strain evidence="7 8">SORGH_AS_0887</strain>
    </source>
</reference>
<dbReference type="RefSeq" id="WP_307003770.1">
    <property type="nucleotide sequence ID" value="NZ_JAUTBK010000002.1"/>
</dbReference>
<feature type="transmembrane region" description="Helical" evidence="5">
    <location>
        <begin position="147"/>
        <end position="168"/>
    </location>
</feature>
<dbReference type="InterPro" id="IPR011701">
    <property type="entry name" value="MFS"/>
</dbReference>
<feature type="transmembrane region" description="Helical" evidence="5">
    <location>
        <begin position="174"/>
        <end position="198"/>
    </location>
</feature>
<evidence type="ECO:0000259" key="6">
    <source>
        <dbReference type="PROSITE" id="PS50850"/>
    </source>
</evidence>
<dbReference type="SUPFAM" id="SSF103473">
    <property type="entry name" value="MFS general substrate transporter"/>
    <property type="match status" value="1"/>
</dbReference>
<dbReference type="PANTHER" id="PTHR23508:SF10">
    <property type="entry name" value="CARBOXYLIC ACID TRANSPORTER PROTEIN HOMOLOG"/>
    <property type="match status" value="1"/>
</dbReference>
<dbReference type="CDD" id="cd17365">
    <property type="entry name" value="MFS_PcaK_like"/>
    <property type="match status" value="1"/>
</dbReference>
<feature type="transmembrane region" description="Helical" evidence="5">
    <location>
        <begin position="252"/>
        <end position="273"/>
    </location>
</feature>
<keyword evidence="8" id="KW-1185">Reference proteome</keyword>
<feature type="transmembrane region" description="Helical" evidence="5">
    <location>
        <begin position="60"/>
        <end position="78"/>
    </location>
</feature>
<dbReference type="PANTHER" id="PTHR23508">
    <property type="entry name" value="CARBOXYLIC ACID TRANSPORTER PROTEIN HOMOLOG"/>
    <property type="match status" value="1"/>
</dbReference>
<evidence type="ECO:0000313" key="7">
    <source>
        <dbReference type="EMBL" id="MDQ1209338.1"/>
    </source>
</evidence>
<evidence type="ECO:0000256" key="5">
    <source>
        <dbReference type="SAM" id="Phobius"/>
    </source>
</evidence>
<evidence type="ECO:0000256" key="1">
    <source>
        <dbReference type="ARBA" id="ARBA00004141"/>
    </source>
</evidence>
<evidence type="ECO:0000256" key="2">
    <source>
        <dbReference type="ARBA" id="ARBA00022692"/>
    </source>
</evidence>
<name>A0ABU0UYK7_ACIBI</name>
<dbReference type="Proteomes" id="UP001233360">
    <property type="component" value="Unassembled WGS sequence"/>
</dbReference>
<comment type="caution">
    <text evidence="7">The sequence shown here is derived from an EMBL/GenBank/DDBJ whole genome shotgun (WGS) entry which is preliminary data.</text>
</comment>
<evidence type="ECO:0000313" key="8">
    <source>
        <dbReference type="Proteomes" id="UP001233360"/>
    </source>
</evidence>
<proteinExistence type="predicted"/>
<dbReference type="InterPro" id="IPR005829">
    <property type="entry name" value="Sugar_transporter_CS"/>
</dbReference>
<feature type="transmembrane region" description="Helical" evidence="5">
    <location>
        <begin position="409"/>
        <end position="430"/>
    </location>
</feature>
<comment type="subcellular location">
    <subcellularLocation>
        <location evidence="1">Membrane</location>
        <topology evidence="1">Multi-pass membrane protein</topology>
    </subcellularLocation>
</comment>
<feature type="domain" description="Major facilitator superfamily (MFS) profile" evidence="6">
    <location>
        <begin position="24"/>
        <end position="435"/>
    </location>
</feature>
<evidence type="ECO:0000256" key="4">
    <source>
        <dbReference type="ARBA" id="ARBA00023136"/>
    </source>
</evidence>
<keyword evidence="3 5" id="KW-1133">Transmembrane helix</keyword>
<dbReference type="Pfam" id="PF07690">
    <property type="entry name" value="MFS_1"/>
    <property type="match status" value="1"/>
</dbReference>
<keyword evidence="2 5" id="KW-0812">Transmembrane</keyword>
<dbReference type="Gene3D" id="1.20.1250.20">
    <property type="entry name" value="MFS general substrate transporter like domains"/>
    <property type="match status" value="2"/>
</dbReference>
<feature type="transmembrane region" description="Helical" evidence="5">
    <location>
        <begin position="324"/>
        <end position="345"/>
    </location>
</feature>
<organism evidence="7 8">
    <name type="scientific">Acinetobacter baylyi</name>
    <dbReference type="NCBI Taxonomy" id="202950"/>
    <lineage>
        <taxon>Bacteria</taxon>
        <taxon>Pseudomonadati</taxon>
        <taxon>Pseudomonadota</taxon>
        <taxon>Gammaproteobacteria</taxon>
        <taxon>Moraxellales</taxon>
        <taxon>Moraxellaceae</taxon>
        <taxon>Acinetobacter</taxon>
    </lineage>
</organism>
<dbReference type="InterPro" id="IPR020846">
    <property type="entry name" value="MFS_dom"/>
</dbReference>